<evidence type="ECO:0000259" key="1">
    <source>
        <dbReference type="Pfam" id="PF18962"/>
    </source>
</evidence>
<accession>A0A6M1TEC9</accession>
<sequence>MLLFFCIFSATAQQLTRSHAISSHSSLEARALDSLTIIGVRVQFQPDENRLTTGDGTFQNGNLSYLNSPDIRIDPLPHNREYFEQHLKFTKNYFETVSGQQIHIGYHVLENIYQLPKKMESYSPTGKNFSHKKIAKLVSDTWQTVRQQGGMATDTLNPETTAFVIFHGGVGRDIELTGTSLNKTPQDIPSLYMGKQTLGDLLNIPSFDGFAINNSSFRITNSIVLPRTLSRPGEDITGQQFVLQLSLNGLLSASIGSYLGLPDLFNTETGESGIGRFGLMDGESFFSYQGIFPPEPSAWEKFFLGWQNPFTINKSTSGNISLPASGLYQNNSIAKYNLSGNEYFLIENRHRDPNKNGVTLTIETPGGDVEKQTFTNDNQTFVNQTDGFTDLFEAGVVTDVSSFDWSLPGGMAVGPDGEDDTDDDRLLNGGILIWHIDEAVINESLRSQTVNANPQRRGVDLEEADGAQDIGRAANSNFSSQARGTAFDFWWKNNNASVITASGDTLTLYENRFGPDTHPANQSNSGAQSFFELYDFSDNKPVATFNIRPLSSGNITPVSLPHDTVPDQKTYSDQVEAYNRSYPMELSLYHSSSDSFLIVPSQQSTYAIRLSSNSTPIFDFQSATPQQPYLGRSLVLAEEPTSNTINVMSWRWDGTQWVNNWSSQAEANNGFISSLDDQTLLLDFTPQRLDLSDGSFLSPLDAPLQRSHTIDGRYAQLTDRELQILPAQDTYSIPSSTNRMYTGTIQLSTSQSGFFLITDNSLVLYDSRDSSPHYLVKNTAIGWPAMVDINNDNRLDFLYINKKTGTLEARNSNGAMLSHFPLEPPPGSSFTGTPLVASIKNSEHHRLYLPTQDSLGINIHAYNSQGKPIEGFPLYVGGISKNNNAPIHPILSNNTLYAISHKGELKAWQLASIDDVLWGSRYGNSSYNKISGSLNAQPPPTGNPGSEILVKKETYNWPNPANNYSNIRFQTSKPGYVDIKIITSSGSVVFDKRIQTTGNAPEEHRINTQNWSSGLYFAMITATVNGEKNQKMIKMVVVH</sequence>
<feature type="domain" description="Secretion system C-terminal sorting" evidence="1">
    <location>
        <begin position="957"/>
        <end position="1032"/>
    </location>
</feature>
<protein>
    <submittedName>
        <fullName evidence="2">T9SS type A sorting domain-containing protein</fullName>
    </submittedName>
</protein>
<dbReference type="PANTHER" id="PTHR41775">
    <property type="entry name" value="SECRETED PROTEIN-RELATED"/>
    <property type="match status" value="1"/>
</dbReference>
<dbReference type="InterPro" id="IPR015943">
    <property type="entry name" value="WD40/YVTN_repeat-like_dom_sf"/>
</dbReference>
<dbReference type="Proteomes" id="UP000479132">
    <property type="component" value="Unassembled WGS sequence"/>
</dbReference>
<dbReference type="RefSeq" id="WP_165268364.1">
    <property type="nucleotide sequence ID" value="NZ_JAALLS010000010.1"/>
</dbReference>
<evidence type="ECO:0000313" key="3">
    <source>
        <dbReference type="Proteomes" id="UP000479132"/>
    </source>
</evidence>
<dbReference type="Gene3D" id="2.130.10.10">
    <property type="entry name" value="YVTN repeat-like/Quinoprotein amine dehydrogenase"/>
    <property type="match status" value="1"/>
</dbReference>
<dbReference type="AlphaFoldDB" id="A0A6M1TEC9"/>
<reference evidence="2 3" key="1">
    <citation type="submission" date="2020-02" db="EMBL/GenBank/DDBJ databases">
        <title>Aliifodinibius halophilus 2W32, complete genome.</title>
        <authorList>
            <person name="Li Y."/>
            <person name="Wu S."/>
        </authorList>
    </citation>
    <scope>NUCLEOTIDE SEQUENCE [LARGE SCALE GENOMIC DNA]</scope>
    <source>
        <strain evidence="2 3">2W32</strain>
    </source>
</reference>
<gene>
    <name evidence="2" type="ORF">G3569_09250</name>
</gene>
<keyword evidence="3" id="KW-1185">Reference proteome</keyword>
<organism evidence="2 3">
    <name type="scientific">Fodinibius halophilus</name>
    <dbReference type="NCBI Taxonomy" id="1736908"/>
    <lineage>
        <taxon>Bacteria</taxon>
        <taxon>Pseudomonadati</taxon>
        <taxon>Balneolota</taxon>
        <taxon>Balneolia</taxon>
        <taxon>Balneolales</taxon>
        <taxon>Balneolaceae</taxon>
        <taxon>Fodinibius</taxon>
    </lineage>
</organism>
<proteinExistence type="predicted"/>
<dbReference type="PANTHER" id="PTHR41775:SF1">
    <property type="entry name" value="PEPTIDASE M6-LIKE DOMAIN-CONTAINING PROTEIN"/>
    <property type="match status" value="1"/>
</dbReference>
<dbReference type="NCBIfam" id="TIGR04183">
    <property type="entry name" value="Por_Secre_tail"/>
    <property type="match status" value="1"/>
</dbReference>
<dbReference type="EMBL" id="JAALLS010000010">
    <property type="protein sequence ID" value="NGP88542.1"/>
    <property type="molecule type" value="Genomic_DNA"/>
</dbReference>
<comment type="caution">
    <text evidence="2">The sequence shown here is derived from an EMBL/GenBank/DDBJ whole genome shotgun (WGS) entry which is preliminary data.</text>
</comment>
<dbReference type="Pfam" id="PF18962">
    <property type="entry name" value="Por_Secre_tail"/>
    <property type="match status" value="1"/>
</dbReference>
<name>A0A6M1TEC9_9BACT</name>
<dbReference type="InterPro" id="IPR026444">
    <property type="entry name" value="Secre_tail"/>
</dbReference>
<evidence type="ECO:0000313" key="2">
    <source>
        <dbReference type="EMBL" id="NGP88542.1"/>
    </source>
</evidence>